<organism evidence="1 2">
    <name type="scientific">Curvularia kusanoi</name>
    <name type="common">Cochliobolus kusanoi</name>
    <dbReference type="NCBI Taxonomy" id="90978"/>
    <lineage>
        <taxon>Eukaryota</taxon>
        <taxon>Fungi</taxon>
        <taxon>Dikarya</taxon>
        <taxon>Ascomycota</taxon>
        <taxon>Pezizomycotina</taxon>
        <taxon>Dothideomycetes</taxon>
        <taxon>Pleosporomycetidae</taxon>
        <taxon>Pleosporales</taxon>
        <taxon>Pleosporineae</taxon>
        <taxon>Pleosporaceae</taxon>
        <taxon>Curvularia</taxon>
    </lineage>
</organism>
<reference evidence="1" key="1">
    <citation type="submission" date="2019-04" db="EMBL/GenBank/DDBJ databases">
        <title>Sequencing of skin fungus with MAO and IRED activity.</title>
        <authorList>
            <person name="Marsaioli A.J."/>
            <person name="Bonatto J.M.C."/>
            <person name="Reis Junior O."/>
        </authorList>
    </citation>
    <scope>NUCLEOTIDE SEQUENCE</scope>
    <source>
        <strain evidence="1">30M1</strain>
    </source>
</reference>
<dbReference type="Proteomes" id="UP000801428">
    <property type="component" value="Unassembled WGS sequence"/>
</dbReference>
<dbReference type="AlphaFoldDB" id="A0A9P4WAL7"/>
<evidence type="ECO:0000313" key="1">
    <source>
        <dbReference type="EMBL" id="KAF2999832.1"/>
    </source>
</evidence>
<dbReference type="OrthoDB" id="3769209at2759"/>
<keyword evidence="2" id="KW-1185">Reference proteome</keyword>
<sequence length="284" mass="32658">MASQRSLDRDMRRIAGLHIAASDVQTKIMSWVRLVEVREPSSKILHFIFEECTEPVDARPLYDLSQVSAAEANIFLNTNNCIAVVAWNTEWLARVTRGKHSSTNLHLYLMERNFAKPKSVRKTVMTTRHAPLPQKDFHHTVLVLQPWNGKDAIVSDPTYAQYSFSEGIESMRQYCSSKAYTHRGSEVVDIHNLREDSLVHDHPLGTAVRWQSIIDRTPSDRLKTSTIAAATWDIMIEEVAWRGGIEELMSLDDVKFQQTKDQICSVLEIELQMRRRQLEAILYH</sequence>
<name>A0A9P4WAL7_CURKU</name>
<dbReference type="EMBL" id="SWKU01000016">
    <property type="protein sequence ID" value="KAF2999832.1"/>
    <property type="molecule type" value="Genomic_DNA"/>
</dbReference>
<proteinExistence type="predicted"/>
<comment type="caution">
    <text evidence="1">The sequence shown here is derived from an EMBL/GenBank/DDBJ whole genome shotgun (WGS) entry which is preliminary data.</text>
</comment>
<gene>
    <name evidence="1" type="ORF">E8E13_007054</name>
</gene>
<accession>A0A9P4WAL7</accession>
<protein>
    <submittedName>
        <fullName evidence="1">Uncharacterized protein</fullName>
    </submittedName>
</protein>
<evidence type="ECO:0000313" key="2">
    <source>
        <dbReference type="Proteomes" id="UP000801428"/>
    </source>
</evidence>